<proteinExistence type="predicted"/>
<accession>A0A6G1PZS2</accession>
<sequence>MQASLIQDLATQINPFIVSKRYSLQVRRCQGQHKMRQDVKESNSLHSPQHSTEITG</sequence>
<evidence type="ECO:0000313" key="2">
    <source>
        <dbReference type="EMBL" id="KAF3695747.1"/>
    </source>
</evidence>
<feature type="compositionally biased region" description="Polar residues" evidence="1">
    <location>
        <begin position="44"/>
        <end position="56"/>
    </location>
</feature>
<protein>
    <submittedName>
        <fullName evidence="2">Uncharacterized protein</fullName>
    </submittedName>
</protein>
<feature type="region of interest" description="Disordered" evidence="1">
    <location>
        <begin position="32"/>
        <end position="56"/>
    </location>
</feature>
<reference evidence="3" key="2">
    <citation type="submission" date="2019-02" db="EMBL/GenBank/DDBJ databases">
        <title>Opniocepnalus argus Var Kimnra genome.</title>
        <authorList>
            <person name="Zhou C."/>
            <person name="Xiao S."/>
        </authorList>
    </citation>
    <scope>NUCLEOTIDE SEQUENCE [LARGE SCALE GENOMIC DNA]</scope>
</reference>
<gene>
    <name evidence="2" type="ORF">EXN66_Car011423</name>
</gene>
<evidence type="ECO:0000313" key="3">
    <source>
        <dbReference type="Proteomes" id="UP000503349"/>
    </source>
</evidence>
<reference evidence="2 3" key="1">
    <citation type="submission" date="2019-02" db="EMBL/GenBank/DDBJ databases">
        <title>Opniocepnalus argus genome.</title>
        <authorList>
            <person name="Zhou C."/>
            <person name="Xiao S."/>
        </authorList>
    </citation>
    <scope>NUCLEOTIDE SEQUENCE [LARGE SCALE GENOMIC DNA]</scope>
    <source>
        <strain evidence="2">OARG1902GOOAL</strain>
        <tissue evidence="2">Muscle</tissue>
    </source>
</reference>
<dbReference type="AlphaFoldDB" id="A0A6G1PZS2"/>
<keyword evidence="3" id="KW-1185">Reference proteome</keyword>
<dbReference type="EMBL" id="CM015722">
    <property type="protein sequence ID" value="KAF3695747.1"/>
    <property type="molecule type" value="Genomic_DNA"/>
</dbReference>
<organism evidence="2 3">
    <name type="scientific">Channa argus</name>
    <name type="common">Northern snakehead</name>
    <name type="synonym">Ophicephalus argus</name>
    <dbReference type="NCBI Taxonomy" id="215402"/>
    <lineage>
        <taxon>Eukaryota</taxon>
        <taxon>Metazoa</taxon>
        <taxon>Chordata</taxon>
        <taxon>Craniata</taxon>
        <taxon>Vertebrata</taxon>
        <taxon>Euteleostomi</taxon>
        <taxon>Actinopterygii</taxon>
        <taxon>Neopterygii</taxon>
        <taxon>Teleostei</taxon>
        <taxon>Neoteleostei</taxon>
        <taxon>Acanthomorphata</taxon>
        <taxon>Anabantaria</taxon>
        <taxon>Anabantiformes</taxon>
        <taxon>Channoidei</taxon>
        <taxon>Channidae</taxon>
        <taxon>Channa</taxon>
    </lineage>
</organism>
<evidence type="ECO:0000256" key="1">
    <source>
        <dbReference type="SAM" id="MobiDB-lite"/>
    </source>
</evidence>
<name>A0A6G1PZS2_CHAAH</name>
<dbReference type="Proteomes" id="UP000503349">
    <property type="component" value="Chromosome 11"/>
</dbReference>